<sequence>MSAPKQIQKNNTDSWWREMTGSRKSALQMALIGELSLGHEFDNKTDDNNDDDTKNTEEDDNNDTTTSTIGGAAQTMASTFLHNIHPPYAKELIVFFRVVVKFDGFNK</sequence>
<evidence type="ECO:0000313" key="2">
    <source>
        <dbReference type="EMBL" id="CAE8611312.1"/>
    </source>
</evidence>
<reference evidence="2" key="1">
    <citation type="submission" date="2021-02" db="EMBL/GenBank/DDBJ databases">
        <authorList>
            <person name="Dougan E. K."/>
            <person name="Rhodes N."/>
            <person name="Thang M."/>
            <person name="Chan C."/>
        </authorList>
    </citation>
    <scope>NUCLEOTIDE SEQUENCE</scope>
</reference>
<protein>
    <submittedName>
        <fullName evidence="2">Uncharacterized protein</fullName>
    </submittedName>
</protein>
<feature type="region of interest" description="Disordered" evidence="1">
    <location>
        <begin position="38"/>
        <end position="69"/>
    </location>
</feature>
<keyword evidence="3" id="KW-1185">Reference proteome</keyword>
<proteinExistence type="predicted"/>
<organism evidence="2 3">
    <name type="scientific">Polarella glacialis</name>
    <name type="common">Dinoflagellate</name>
    <dbReference type="NCBI Taxonomy" id="89957"/>
    <lineage>
        <taxon>Eukaryota</taxon>
        <taxon>Sar</taxon>
        <taxon>Alveolata</taxon>
        <taxon>Dinophyceae</taxon>
        <taxon>Suessiales</taxon>
        <taxon>Suessiaceae</taxon>
        <taxon>Polarella</taxon>
    </lineage>
</organism>
<comment type="caution">
    <text evidence="2">The sequence shown here is derived from an EMBL/GenBank/DDBJ whole genome shotgun (WGS) entry which is preliminary data.</text>
</comment>
<dbReference type="Proteomes" id="UP000654075">
    <property type="component" value="Unassembled WGS sequence"/>
</dbReference>
<gene>
    <name evidence="2" type="ORF">PGLA1383_LOCUS29116</name>
</gene>
<name>A0A813FDF2_POLGL</name>
<dbReference type="AlphaFoldDB" id="A0A813FDF2"/>
<accession>A0A813FDF2</accession>
<evidence type="ECO:0000313" key="3">
    <source>
        <dbReference type="Proteomes" id="UP000654075"/>
    </source>
</evidence>
<evidence type="ECO:0000256" key="1">
    <source>
        <dbReference type="SAM" id="MobiDB-lite"/>
    </source>
</evidence>
<feature type="compositionally biased region" description="Basic and acidic residues" evidence="1">
    <location>
        <begin position="38"/>
        <end position="56"/>
    </location>
</feature>
<dbReference type="EMBL" id="CAJNNV010025017">
    <property type="protein sequence ID" value="CAE8611312.1"/>
    <property type="molecule type" value="Genomic_DNA"/>
</dbReference>